<dbReference type="VEuPathDB" id="MicrosporidiaDB:NEQG_02529"/>
<evidence type="ECO:0000313" key="4">
    <source>
        <dbReference type="Proteomes" id="UP000002872"/>
    </source>
</evidence>
<feature type="compositionally biased region" description="Polar residues" evidence="1">
    <location>
        <begin position="67"/>
        <end position="76"/>
    </location>
</feature>
<accession>I3ED97</accession>
<keyword evidence="2" id="KW-1133">Transmembrane helix</keyword>
<evidence type="ECO:0000256" key="2">
    <source>
        <dbReference type="SAM" id="Phobius"/>
    </source>
</evidence>
<dbReference type="EMBL" id="GL870884">
    <property type="protein sequence ID" value="EIJ87194.1"/>
    <property type="molecule type" value="Genomic_DNA"/>
</dbReference>
<gene>
    <name evidence="3" type="ORF">NEQG_02529</name>
</gene>
<name>I3ED97_NEMP3</name>
<keyword evidence="2" id="KW-0812">Transmembrane</keyword>
<organism evidence="3 4">
    <name type="scientific">Nematocida parisii (strain ERTm3)</name>
    <name type="common">Nematode killer fungus</name>
    <dbReference type="NCBI Taxonomy" id="935791"/>
    <lineage>
        <taxon>Eukaryota</taxon>
        <taxon>Fungi</taxon>
        <taxon>Fungi incertae sedis</taxon>
        <taxon>Microsporidia</taxon>
        <taxon>Nematocida</taxon>
    </lineage>
</organism>
<proteinExistence type="predicted"/>
<evidence type="ECO:0000313" key="3">
    <source>
        <dbReference type="EMBL" id="EIJ87194.1"/>
    </source>
</evidence>
<dbReference type="Proteomes" id="UP000002872">
    <property type="component" value="Unassembled WGS sequence"/>
</dbReference>
<reference evidence="3" key="1">
    <citation type="submission" date="2011-01" db="EMBL/GenBank/DDBJ databases">
        <title>The Genome Sequence of Nematocida parisii strain ERTm3.</title>
        <authorList>
            <consortium name="The Broad Institute Genome Sequencing Platform"/>
            <consortium name="The Broad Institute Genome Sequencing Center for Infectious Disease"/>
            <person name="Cuomo C."/>
            <person name="Troemel E."/>
            <person name="Young S.K."/>
            <person name="Zeng Q."/>
            <person name="Gargeya S."/>
            <person name="Fitzgerald M."/>
            <person name="Haas B."/>
            <person name="Abouelleil A."/>
            <person name="Alvarado L."/>
            <person name="Arachchi H.M."/>
            <person name="Berlin A."/>
            <person name="Chapman S.B."/>
            <person name="Gearin G."/>
            <person name="Goldberg J."/>
            <person name="Griggs A."/>
            <person name="Gujja S."/>
            <person name="Hansen M."/>
            <person name="Heiman D."/>
            <person name="Howarth C."/>
            <person name="Larimer J."/>
            <person name="Lui A."/>
            <person name="MacDonald P.J.P."/>
            <person name="McCowen C."/>
            <person name="Montmayeur A."/>
            <person name="Murphy C."/>
            <person name="Neiman D."/>
            <person name="Pearson M."/>
            <person name="Priest M."/>
            <person name="Roberts A."/>
            <person name="Saif S."/>
            <person name="Shea T."/>
            <person name="Sisk P."/>
            <person name="Stolte C."/>
            <person name="Sykes S."/>
            <person name="Wortman J."/>
            <person name="Nusbaum C."/>
            <person name="Birren B."/>
        </authorList>
    </citation>
    <scope>NUCLEOTIDE SEQUENCE</scope>
    <source>
        <strain evidence="3">ERTm3</strain>
    </source>
</reference>
<dbReference type="AlphaFoldDB" id="I3ED97"/>
<feature type="region of interest" description="Disordered" evidence="1">
    <location>
        <begin position="67"/>
        <end position="112"/>
    </location>
</feature>
<keyword evidence="4" id="KW-1185">Reference proteome</keyword>
<feature type="transmembrane region" description="Helical" evidence="2">
    <location>
        <begin position="12"/>
        <end position="35"/>
    </location>
</feature>
<dbReference type="InParanoid" id="I3ED97"/>
<keyword evidence="2" id="KW-0472">Membrane</keyword>
<protein>
    <submittedName>
        <fullName evidence="3">Uncharacterized protein</fullName>
    </submittedName>
</protein>
<sequence>MRQEYTHKKRRPYYIPIVPFIILEFLTAVACTLYLEQSGLKNATSAETECPTVACSSIDEHIISTEIDNGSSGQDQYKNKNIKPCPETVETRESIPEDGNKSKIKEEENTAMPKDTESIANIKSTISNVQKRMKTNNKKIEETSKKIAISYEQKKGCIEGNSGYKEKDDSPEMKLIKEHITSNTEIVEILFHEIIKLKKRLEISENTVREVEQTIFNFEVFIKKIQQFDEKISTALTPLSGYMEEIRDYIRKNKENQLSENSSNKHEGFQVSSSNFGADRVSKFIDGDRWSIYSGLSGASLQEEGEEGGKTWKKKTRNFFKRAKENCEAKPKNSPT</sequence>
<feature type="compositionally biased region" description="Basic and acidic residues" evidence="1">
    <location>
        <begin position="89"/>
        <end position="108"/>
    </location>
</feature>
<dbReference type="HOGENOM" id="CLU_826646_0_0_1"/>
<evidence type="ECO:0000256" key="1">
    <source>
        <dbReference type="SAM" id="MobiDB-lite"/>
    </source>
</evidence>